<dbReference type="InterPro" id="IPR002491">
    <property type="entry name" value="ABC_transptr_periplasmic_BD"/>
</dbReference>
<proteinExistence type="inferred from homology"/>
<dbReference type="Proteomes" id="UP001500740">
    <property type="component" value="Unassembled WGS sequence"/>
</dbReference>
<dbReference type="EMBL" id="BAAACZ010000003">
    <property type="protein sequence ID" value="GAA0451650.1"/>
    <property type="molecule type" value="Genomic_DNA"/>
</dbReference>
<dbReference type="InterPro" id="IPR033870">
    <property type="entry name" value="FatB"/>
</dbReference>
<reference evidence="8" key="1">
    <citation type="journal article" date="2019" name="Int. J. Syst. Evol. Microbiol.">
        <title>The Global Catalogue of Microorganisms (GCM) 10K type strain sequencing project: providing services to taxonomists for standard genome sequencing and annotation.</title>
        <authorList>
            <consortium name="The Broad Institute Genomics Platform"/>
            <consortium name="The Broad Institute Genome Sequencing Center for Infectious Disease"/>
            <person name="Wu L."/>
            <person name="Ma J."/>
        </authorList>
    </citation>
    <scope>NUCLEOTIDE SEQUENCE [LARGE SCALE GENOMIC DNA]</scope>
    <source>
        <strain evidence="8">JCM 14193</strain>
    </source>
</reference>
<dbReference type="RefSeq" id="WP_343781281.1">
    <property type="nucleotide sequence ID" value="NZ_BAAACZ010000003.1"/>
</dbReference>
<dbReference type="PROSITE" id="PS50983">
    <property type="entry name" value="FE_B12_PBP"/>
    <property type="match status" value="1"/>
</dbReference>
<dbReference type="PANTHER" id="PTHR30532">
    <property type="entry name" value="IRON III DICITRATE-BINDING PERIPLASMIC PROTEIN"/>
    <property type="match status" value="1"/>
</dbReference>
<sequence>MKKIMILCGLILLTLTACGTSEQGEETTGETVTIDHELGEAVVDANPESVVVFDLGMLDTLDQFDLPVTGVPKDNLPSYLSHYESDEYEHVGGLKEPDFEAIYSMDPDLIIISGRQSDQYEELNDIAPTVYVELDSLNYMDSFSNNVGIIGEIFNIEDEVGETVESIQAEVDEVNEMATSSEQTGLITLATGGNVNAYGPGSRFGIIHDTLGVTPADESIDVATHGQNISFEFIVDKDPDFLFVIDRDAVVEGEAAAKETIENSLTENTTAYQNDQIFYLNPEYWYLADGGVQSVSEMINEIKDAIE</sequence>
<name>A0ABP3JF80_9BACI</name>
<organism evidence="7 8">
    <name type="scientific">Alkalibacillus silvisoli</name>
    <dbReference type="NCBI Taxonomy" id="392823"/>
    <lineage>
        <taxon>Bacteria</taxon>
        <taxon>Bacillati</taxon>
        <taxon>Bacillota</taxon>
        <taxon>Bacilli</taxon>
        <taxon>Bacillales</taxon>
        <taxon>Bacillaceae</taxon>
        <taxon>Alkalibacillus</taxon>
    </lineage>
</organism>
<comment type="subcellular location">
    <subcellularLocation>
        <location evidence="1">Cell membrane</location>
        <topology evidence="1">Lipid-anchor</topology>
    </subcellularLocation>
</comment>
<dbReference type="Pfam" id="PF01497">
    <property type="entry name" value="Peripla_BP_2"/>
    <property type="match status" value="1"/>
</dbReference>
<evidence type="ECO:0000313" key="8">
    <source>
        <dbReference type="Proteomes" id="UP001500740"/>
    </source>
</evidence>
<keyword evidence="4 5" id="KW-0732">Signal</keyword>
<accession>A0ABP3JF80</accession>
<comment type="caution">
    <text evidence="7">The sequence shown here is derived from an EMBL/GenBank/DDBJ whole genome shotgun (WGS) entry which is preliminary data.</text>
</comment>
<evidence type="ECO:0000256" key="2">
    <source>
        <dbReference type="ARBA" id="ARBA00008814"/>
    </source>
</evidence>
<dbReference type="InterPro" id="IPR051313">
    <property type="entry name" value="Bact_iron-sidero_bind"/>
</dbReference>
<keyword evidence="3" id="KW-0813">Transport</keyword>
<evidence type="ECO:0000259" key="6">
    <source>
        <dbReference type="PROSITE" id="PS50983"/>
    </source>
</evidence>
<feature type="chain" id="PRO_5046927864" evidence="5">
    <location>
        <begin position="20"/>
        <end position="307"/>
    </location>
</feature>
<keyword evidence="8" id="KW-1185">Reference proteome</keyword>
<feature type="domain" description="Fe/B12 periplasmic-binding" evidence="6">
    <location>
        <begin position="49"/>
        <end position="307"/>
    </location>
</feature>
<feature type="signal peptide" evidence="5">
    <location>
        <begin position="1"/>
        <end position="19"/>
    </location>
</feature>
<evidence type="ECO:0000256" key="5">
    <source>
        <dbReference type="SAM" id="SignalP"/>
    </source>
</evidence>
<dbReference type="Gene3D" id="3.40.50.1980">
    <property type="entry name" value="Nitrogenase molybdenum iron protein domain"/>
    <property type="match status" value="2"/>
</dbReference>
<gene>
    <name evidence="7" type="ORF">GCM10008935_02750</name>
</gene>
<dbReference type="PROSITE" id="PS51257">
    <property type="entry name" value="PROKAR_LIPOPROTEIN"/>
    <property type="match status" value="1"/>
</dbReference>
<dbReference type="PANTHER" id="PTHR30532:SF28">
    <property type="entry name" value="PETROBACTIN-BINDING PROTEIN YCLQ"/>
    <property type="match status" value="1"/>
</dbReference>
<dbReference type="SUPFAM" id="SSF53807">
    <property type="entry name" value="Helical backbone' metal receptor"/>
    <property type="match status" value="1"/>
</dbReference>
<evidence type="ECO:0000256" key="3">
    <source>
        <dbReference type="ARBA" id="ARBA00022448"/>
    </source>
</evidence>
<protein>
    <submittedName>
        <fullName evidence="7">Siderophore ABC transporter substrate-binding protein</fullName>
    </submittedName>
</protein>
<dbReference type="CDD" id="cd01140">
    <property type="entry name" value="FatB"/>
    <property type="match status" value="1"/>
</dbReference>
<evidence type="ECO:0000256" key="1">
    <source>
        <dbReference type="ARBA" id="ARBA00004193"/>
    </source>
</evidence>
<comment type="similarity">
    <text evidence="2">Belongs to the bacterial solute-binding protein 8 family.</text>
</comment>
<evidence type="ECO:0000313" key="7">
    <source>
        <dbReference type="EMBL" id="GAA0451650.1"/>
    </source>
</evidence>
<evidence type="ECO:0000256" key="4">
    <source>
        <dbReference type="ARBA" id="ARBA00022729"/>
    </source>
</evidence>